<name>A0A8S9IPB9_BRACR</name>
<gene>
    <name evidence="1" type="ORF">F2Q70_00005194</name>
</gene>
<dbReference type="AlphaFoldDB" id="A0A8S9IPB9"/>
<proteinExistence type="predicted"/>
<protein>
    <submittedName>
        <fullName evidence="1">Uncharacterized protein</fullName>
    </submittedName>
</protein>
<organism evidence="1">
    <name type="scientific">Brassica cretica</name>
    <name type="common">Mustard</name>
    <dbReference type="NCBI Taxonomy" id="69181"/>
    <lineage>
        <taxon>Eukaryota</taxon>
        <taxon>Viridiplantae</taxon>
        <taxon>Streptophyta</taxon>
        <taxon>Embryophyta</taxon>
        <taxon>Tracheophyta</taxon>
        <taxon>Spermatophyta</taxon>
        <taxon>Magnoliopsida</taxon>
        <taxon>eudicotyledons</taxon>
        <taxon>Gunneridae</taxon>
        <taxon>Pentapetalae</taxon>
        <taxon>rosids</taxon>
        <taxon>malvids</taxon>
        <taxon>Brassicales</taxon>
        <taxon>Brassicaceae</taxon>
        <taxon>Brassiceae</taxon>
        <taxon>Brassica</taxon>
    </lineage>
</organism>
<sequence>MAMKRNGKSPVSSDSDEKVVFFNDVSLGPHASQLRFRLIHFWEARNPVKKTLIGMEMLLIEEHVFSFAICYFSH</sequence>
<evidence type="ECO:0000313" key="1">
    <source>
        <dbReference type="EMBL" id="KAF2570846.1"/>
    </source>
</evidence>
<dbReference type="EMBL" id="QGKY02001015">
    <property type="protein sequence ID" value="KAF2570846.1"/>
    <property type="molecule type" value="Genomic_DNA"/>
</dbReference>
<reference evidence="1" key="1">
    <citation type="submission" date="2019-12" db="EMBL/GenBank/DDBJ databases">
        <title>Genome sequencing and annotation of Brassica cretica.</title>
        <authorList>
            <person name="Studholme D.J."/>
            <person name="Sarris P.F."/>
        </authorList>
    </citation>
    <scope>NUCLEOTIDE SEQUENCE</scope>
    <source>
        <strain evidence="1">PFS-102/07</strain>
        <tissue evidence="1">Leaf</tissue>
    </source>
</reference>
<accession>A0A8S9IPB9</accession>
<comment type="caution">
    <text evidence="1">The sequence shown here is derived from an EMBL/GenBank/DDBJ whole genome shotgun (WGS) entry which is preliminary data.</text>
</comment>